<dbReference type="RefSeq" id="WP_136562538.1">
    <property type="nucleotide sequence ID" value="NZ_BAABLS010000008.1"/>
</dbReference>
<dbReference type="CDD" id="cd05233">
    <property type="entry name" value="SDR_c"/>
    <property type="match status" value="1"/>
</dbReference>
<evidence type="ECO:0000256" key="3">
    <source>
        <dbReference type="RuleBase" id="RU000363"/>
    </source>
</evidence>
<dbReference type="InterPro" id="IPR002347">
    <property type="entry name" value="SDR_fam"/>
</dbReference>
<evidence type="ECO:0000256" key="2">
    <source>
        <dbReference type="ARBA" id="ARBA00023002"/>
    </source>
</evidence>
<dbReference type="AlphaFoldDB" id="A0A4V4HKK9"/>
<dbReference type="InterPro" id="IPR050259">
    <property type="entry name" value="SDR"/>
</dbReference>
<name>A0A4V4HKK9_9ACTN</name>
<dbReference type="GO" id="GO:0016491">
    <property type="term" value="F:oxidoreductase activity"/>
    <property type="evidence" value="ECO:0007669"/>
    <property type="project" value="UniProtKB-KW"/>
</dbReference>
<comment type="similarity">
    <text evidence="1 3">Belongs to the short-chain dehydrogenases/reductases (SDR) family.</text>
</comment>
<reference evidence="4 5" key="1">
    <citation type="journal article" date="2009" name="Int. J. Syst. Evol. Microbiol.">
        <title>Nocardioides caeni sp. nov., isolated from wastewater.</title>
        <authorList>
            <person name="Yoon J.H."/>
            <person name="Kang S.J."/>
            <person name="Park S."/>
            <person name="Kim W."/>
            <person name="Oh T.K."/>
        </authorList>
    </citation>
    <scope>NUCLEOTIDE SEQUENCE [LARGE SCALE GENOMIC DNA]</scope>
    <source>
        <strain evidence="4 5">DSM 23134</strain>
    </source>
</reference>
<dbReference type="PANTHER" id="PTHR42879:SF2">
    <property type="entry name" value="3-OXOACYL-[ACYL-CARRIER-PROTEIN] REDUCTASE FABG"/>
    <property type="match status" value="1"/>
</dbReference>
<keyword evidence="5" id="KW-1185">Reference proteome</keyword>
<accession>A0A4V4HKK9</accession>
<dbReference type="EMBL" id="STGW01000004">
    <property type="protein sequence ID" value="THV14776.1"/>
    <property type="molecule type" value="Genomic_DNA"/>
</dbReference>
<organism evidence="4 5">
    <name type="scientific">Nocardioides caeni</name>
    <dbReference type="NCBI Taxonomy" id="574700"/>
    <lineage>
        <taxon>Bacteria</taxon>
        <taxon>Bacillati</taxon>
        <taxon>Actinomycetota</taxon>
        <taxon>Actinomycetes</taxon>
        <taxon>Propionibacteriales</taxon>
        <taxon>Nocardioidaceae</taxon>
        <taxon>Nocardioides</taxon>
    </lineage>
</organism>
<dbReference type="OrthoDB" id="7064009at2"/>
<dbReference type="PROSITE" id="PS00061">
    <property type="entry name" value="ADH_SHORT"/>
    <property type="match status" value="1"/>
</dbReference>
<evidence type="ECO:0000313" key="4">
    <source>
        <dbReference type="EMBL" id="THV14776.1"/>
    </source>
</evidence>
<comment type="caution">
    <text evidence="4">The sequence shown here is derived from an EMBL/GenBank/DDBJ whole genome shotgun (WGS) entry which is preliminary data.</text>
</comment>
<dbReference type="PRINTS" id="PR00081">
    <property type="entry name" value="GDHRDH"/>
</dbReference>
<dbReference type="SUPFAM" id="SSF51735">
    <property type="entry name" value="NAD(P)-binding Rossmann-fold domains"/>
    <property type="match status" value="1"/>
</dbReference>
<evidence type="ECO:0000313" key="5">
    <source>
        <dbReference type="Proteomes" id="UP000307087"/>
    </source>
</evidence>
<dbReference type="PANTHER" id="PTHR42879">
    <property type="entry name" value="3-OXOACYL-(ACYL-CARRIER-PROTEIN) REDUCTASE"/>
    <property type="match status" value="1"/>
</dbReference>
<sequence length="260" mass="27288">MGSLQGKVALVTAGSRGIGRGIVEALLAEGAQVALTGRSAEKGEKALAEIGQADRTLFLAGDAQDRDQVAGWVDATVEHFGRLDVLVNNAGGSDGFALVHELTDEAWEKAFTFIVHSAFWATRAALRPMREQGYGRIINISSVEGKVGNKQTVAHYTAAKHAMNGLTKAVAAEYGEQGITCNAICPGAVETDLMREVGPQWAEQNGMTYDEYKGTYAAESMIKRLNTVEEIGAMAVLLSGPAGGGITGALLNVDGGTSPY</sequence>
<dbReference type="FunFam" id="3.40.50.720:FF:000084">
    <property type="entry name" value="Short-chain dehydrogenase reductase"/>
    <property type="match status" value="1"/>
</dbReference>
<protein>
    <submittedName>
        <fullName evidence="4">SDR family oxidoreductase</fullName>
    </submittedName>
</protein>
<dbReference type="PRINTS" id="PR00080">
    <property type="entry name" value="SDRFAMILY"/>
</dbReference>
<dbReference type="GO" id="GO:0032787">
    <property type="term" value="P:monocarboxylic acid metabolic process"/>
    <property type="evidence" value="ECO:0007669"/>
    <property type="project" value="UniProtKB-ARBA"/>
</dbReference>
<dbReference type="InterPro" id="IPR036291">
    <property type="entry name" value="NAD(P)-bd_dom_sf"/>
</dbReference>
<dbReference type="Proteomes" id="UP000307087">
    <property type="component" value="Unassembled WGS sequence"/>
</dbReference>
<dbReference type="Pfam" id="PF00106">
    <property type="entry name" value="adh_short"/>
    <property type="match status" value="1"/>
</dbReference>
<dbReference type="Gene3D" id="3.40.50.720">
    <property type="entry name" value="NAD(P)-binding Rossmann-like Domain"/>
    <property type="match status" value="1"/>
</dbReference>
<dbReference type="InterPro" id="IPR020904">
    <property type="entry name" value="Sc_DH/Rdtase_CS"/>
</dbReference>
<proteinExistence type="inferred from homology"/>
<gene>
    <name evidence="4" type="ORF">E9934_09015</name>
</gene>
<evidence type="ECO:0000256" key="1">
    <source>
        <dbReference type="ARBA" id="ARBA00006484"/>
    </source>
</evidence>
<keyword evidence="2" id="KW-0560">Oxidoreductase</keyword>